<evidence type="ECO:0000313" key="3">
    <source>
        <dbReference type="EMBL" id="WMV54294.1"/>
    </source>
</evidence>
<feature type="domain" description="Retrotransposon gag" evidence="2">
    <location>
        <begin position="23"/>
        <end position="94"/>
    </location>
</feature>
<feature type="compositionally biased region" description="Basic and acidic residues" evidence="1">
    <location>
        <begin position="135"/>
        <end position="147"/>
    </location>
</feature>
<dbReference type="Pfam" id="PF03732">
    <property type="entry name" value="Retrotrans_gag"/>
    <property type="match status" value="1"/>
</dbReference>
<reference evidence="3" key="1">
    <citation type="submission" date="2023-08" db="EMBL/GenBank/DDBJ databases">
        <title>A de novo genome assembly of Solanum verrucosum Schlechtendal, a Mexican diploid species geographically isolated from the other diploid A-genome species in potato relatives.</title>
        <authorList>
            <person name="Hosaka K."/>
        </authorList>
    </citation>
    <scope>NUCLEOTIDE SEQUENCE</scope>
    <source>
        <tissue evidence="3">Young leaves</tissue>
    </source>
</reference>
<protein>
    <recommendedName>
        <fullName evidence="2">Retrotransposon gag domain-containing protein</fullName>
    </recommendedName>
</protein>
<feature type="compositionally biased region" description="Basic and acidic residues" evidence="1">
    <location>
        <begin position="198"/>
        <end position="210"/>
    </location>
</feature>
<feature type="region of interest" description="Disordered" evidence="1">
    <location>
        <begin position="198"/>
        <end position="223"/>
    </location>
</feature>
<dbReference type="InterPro" id="IPR005162">
    <property type="entry name" value="Retrotrans_gag_dom"/>
</dbReference>
<dbReference type="PANTHER" id="PTHR34482">
    <property type="entry name" value="DNA DAMAGE-INDUCIBLE PROTEIN 1-LIKE"/>
    <property type="match status" value="1"/>
</dbReference>
<feature type="region of interest" description="Disordered" evidence="1">
    <location>
        <begin position="128"/>
        <end position="158"/>
    </location>
</feature>
<proteinExistence type="predicted"/>
<accession>A0AAF0UYY0</accession>
<evidence type="ECO:0000259" key="2">
    <source>
        <dbReference type="Pfam" id="PF03732"/>
    </source>
</evidence>
<dbReference type="AlphaFoldDB" id="A0AAF0UYY0"/>
<sequence>MEPDISQVPVDSLTEQEESVVDASPLDWEKFKGAFLDSFFPLEMREAKVIEFINLRQGNMSVKEYVLKFTQLDKYAPTLVAGSRARMSKLVLGVLDLVVQECRTTMLINEMDISHLMIHAQQIEEENLKKKARESKKARTGDGDFSHSRMSNVKPQGRNGYGSFIPACTKCDKKYDGKCLADMDGFFNYGKNGHKMREFPWLDTKKRDSRQVQPSGSDSGAPK</sequence>
<dbReference type="Proteomes" id="UP001234989">
    <property type="component" value="Chromosome 11"/>
</dbReference>
<organism evidence="3 4">
    <name type="scientific">Solanum verrucosum</name>
    <dbReference type="NCBI Taxonomy" id="315347"/>
    <lineage>
        <taxon>Eukaryota</taxon>
        <taxon>Viridiplantae</taxon>
        <taxon>Streptophyta</taxon>
        <taxon>Embryophyta</taxon>
        <taxon>Tracheophyta</taxon>
        <taxon>Spermatophyta</taxon>
        <taxon>Magnoliopsida</taxon>
        <taxon>eudicotyledons</taxon>
        <taxon>Gunneridae</taxon>
        <taxon>Pentapetalae</taxon>
        <taxon>asterids</taxon>
        <taxon>lamiids</taxon>
        <taxon>Solanales</taxon>
        <taxon>Solanaceae</taxon>
        <taxon>Solanoideae</taxon>
        <taxon>Solaneae</taxon>
        <taxon>Solanum</taxon>
    </lineage>
</organism>
<evidence type="ECO:0000256" key="1">
    <source>
        <dbReference type="SAM" id="MobiDB-lite"/>
    </source>
</evidence>
<evidence type="ECO:0000313" key="4">
    <source>
        <dbReference type="Proteomes" id="UP001234989"/>
    </source>
</evidence>
<keyword evidence="4" id="KW-1185">Reference proteome</keyword>
<dbReference type="PANTHER" id="PTHR34482:SF57">
    <property type="entry name" value="RETROTRANSPOSON GAG DOMAIN-CONTAINING PROTEIN"/>
    <property type="match status" value="1"/>
</dbReference>
<feature type="compositionally biased region" description="Polar residues" evidence="1">
    <location>
        <begin position="211"/>
        <end position="223"/>
    </location>
</feature>
<dbReference type="EMBL" id="CP133622">
    <property type="protein sequence ID" value="WMV54294.1"/>
    <property type="molecule type" value="Genomic_DNA"/>
</dbReference>
<gene>
    <name evidence="3" type="ORF">MTR67_047679</name>
</gene>
<name>A0AAF0UYY0_SOLVR</name>